<dbReference type="SUPFAM" id="SSF50370">
    <property type="entry name" value="Ricin B-like lectins"/>
    <property type="match status" value="1"/>
</dbReference>
<evidence type="ECO:0000313" key="11">
    <source>
        <dbReference type="EMBL" id="EGD73692.1"/>
    </source>
</evidence>
<dbReference type="AlphaFoldDB" id="F2UAB7"/>
<name>F2UAB7_SALR5</name>
<dbReference type="InterPro" id="IPR045885">
    <property type="entry name" value="GalNAc-T"/>
</dbReference>
<dbReference type="RefSeq" id="XP_004993973.1">
    <property type="nucleotide sequence ID" value="XM_004993916.1"/>
</dbReference>
<dbReference type="SMART" id="SM00458">
    <property type="entry name" value="RICIN"/>
    <property type="match status" value="1"/>
</dbReference>
<dbReference type="GO" id="GO:0006493">
    <property type="term" value="P:protein O-linked glycosylation"/>
    <property type="evidence" value="ECO:0007669"/>
    <property type="project" value="TreeGrafter"/>
</dbReference>
<keyword evidence="8" id="KW-0472">Membrane</keyword>
<dbReference type="PANTHER" id="PTHR11675">
    <property type="entry name" value="N-ACETYLGALACTOSAMINYLTRANSFERASE"/>
    <property type="match status" value="1"/>
</dbReference>
<dbReference type="InterPro" id="IPR001173">
    <property type="entry name" value="Glyco_trans_2-like"/>
</dbReference>
<dbReference type="Gene3D" id="2.80.10.50">
    <property type="match status" value="1"/>
</dbReference>
<dbReference type="GO" id="GO:0000139">
    <property type="term" value="C:Golgi membrane"/>
    <property type="evidence" value="ECO:0007669"/>
    <property type="project" value="UniProtKB-SubCell"/>
</dbReference>
<evidence type="ECO:0000256" key="6">
    <source>
        <dbReference type="ARBA" id="ARBA00022989"/>
    </source>
</evidence>
<dbReference type="Proteomes" id="UP000007799">
    <property type="component" value="Unassembled WGS sequence"/>
</dbReference>
<dbReference type="InterPro" id="IPR035992">
    <property type="entry name" value="Ricin_B-like_lectins"/>
</dbReference>
<sequence length="562" mass="63782">MARLSMKRMVVRAAIIVALIFAAYKYGLFQSKTPFTYERRTFKDYKGGAPWRMHGILGLRPDGTPGFPRAECPTNYNMAEELRSNGFFARLSDCLPLDRNITDGRHKSCRFVQYDLDNLPDTSVIFVFYNEHPSVLLRSIHSVLNRTPPQLLKEIILVDDGSDLPWLGQPLEEYVQLLPKVRIVRNEKRSGLVKARLRGVEESTAQTFTVLDSHIEVEEGWCEPLMARIKGDRTRVLMPQIDSINQETLDPVVGGIGCSLGFLWNLIEHSIPIQKKDQALRTTAIDAVRSPTMAGGLFTADREFFWHLGGYDTEFGFWGTENLEFSFRIWQCGGSLECMPCSRIHHIFRKGGHAYSLPPGHVAKNKLRTAAIWMDDYGFIVKEAIGAAGKQPDIGPLDHMLELKQQLQCKSFDWYLKNVYPEGIITDLSDIRALGTVKNTANNMCVDNMQHMYADAKMGAYACHGHGSQTFLILARTKEIRPVGNLELCLTSDTTISWCESRHDVTWDYDQANMLLKNTKTQKCLAVGDGNNLVTEDCDLHNDRHKWTFDDKHPDKHPAVHF</sequence>
<keyword evidence="4" id="KW-0430">Lectin</keyword>
<comment type="similarity">
    <text evidence="2">Belongs to the glycosyltransferase 2 family. GalNAc-T subfamily.</text>
</comment>
<gene>
    <name evidence="11" type="ORF">PTSG_05400</name>
</gene>
<keyword evidence="11" id="KW-0808">Transferase</keyword>
<feature type="domain" description="Ricin B lectin" evidence="10">
    <location>
        <begin position="432"/>
        <end position="550"/>
    </location>
</feature>
<keyword evidence="9" id="KW-1015">Disulfide bond</keyword>
<dbReference type="PROSITE" id="PS50231">
    <property type="entry name" value="RICIN_B_LECTIN"/>
    <property type="match status" value="1"/>
</dbReference>
<dbReference type="GO" id="GO:0004653">
    <property type="term" value="F:polypeptide N-acetylgalactosaminyltransferase activity"/>
    <property type="evidence" value="ECO:0007669"/>
    <property type="project" value="TreeGrafter"/>
</dbReference>
<dbReference type="EMBL" id="GL832966">
    <property type="protein sequence ID" value="EGD73692.1"/>
    <property type="molecule type" value="Genomic_DNA"/>
</dbReference>
<evidence type="ECO:0000256" key="2">
    <source>
        <dbReference type="ARBA" id="ARBA00005680"/>
    </source>
</evidence>
<evidence type="ECO:0000256" key="5">
    <source>
        <dbReference type="ARBA" id="ARBA00022968"/>
    </source>
</evidence>
<proteinExistence type="inferred from homology"/>
<dbReference type="GeneID" id="16074551"/>
<keyword evidence="3" id="KW-0812">Transmembrane</keyword>
<dbReference type="KEGG" id="sre:PTSG_05400"/>
<evidence type="ECO:0000256" key="3">
    <source>
        <dbReference type="ARBA" id="ARBA00022692"/>
    </source>
</evidence>
<evidence type="ECO:0000313" key="12">
    <source>
        <dbReference type="Proteomes" id="UP000007799"/>
    </source>
</evidence>
<keyword evidence="5" id="KW-0735">Signal-anchor</keyword>
<reference evidence="11" key="1">
    <citation type="submission" date="2009-08" db="EMBL/GenBank/DDBJ databases">
        <title>Annotation of Salpingoeca rosetta.</title>
        <authorList>
            <consortium name="The Broad Institute Genome Sequencing Platform"/>
            <person name="Russ C."/>
            <person name="Cuomo C."/>
            <person name="Burger G."/>
            <person name="Gray M.W."/>
            <person name="Holland P.W.H."/>
            <person name="King N."/>
            <person name="Lang F.B.F."/>
            <person name="Roger A.J."/>
            <person name="Ruiz-Trillo I."/>
            <person name="Young S.K."/>
            <person name="Zeng Q."/>
            <person name="Gargeya S."/>
            <person name="Alvarado L."/>
            <person name="Berlin A."/>
            <person name="Chapman S.B."/>
            <person name="Chen Z."/>
            <person name="Freedman E."/>
            <person name="Gellesch M."/>
            <person name="Goldberg J."/>
            <person name="Griggs A."/>
            <person name="Gujja S."/>
            <person name="Heilman E."/>
            <person name="Heiman D."/>
            <person name="Howarth C."/>
            <person name="Mehta T."/>
            <person name="Neiman D."/>
            <person name="Pearson M."/>
            <person name="Roberts A."/>
            <person name="Saif S."/>
            <person name="Shea T."/>
            <person name="Shenoy N."/>
            <person name="Sisk P."/>
            <person name="Stolte C."/>
            <person name="Sykes S."/>
            <person name="White J."/>
            <person name="Yandava C."/>
            <person name="Haas B."/>
            <person name="Nusbaum C."/>
            <person name="Birren B."/>
        </authorList>
    </citation>
    <scope>NUCLEOTIDE SEQUENCE [LARGE SCALE GENOMIC DNA]</scope>
    <source>
        <strain evidence="11">ATCC 50818</strain>
    </source>
</reference>
<keyword evidence="6" id="KW-1133">Transmembrane helix</keyword>
<dbReference type="SUPFAM" id="SSF53448">
    <property type="entry name" value="Nucleotide-diphospho-sugar transferases"/>
    <property type="match status" value="1"/>
</dbReference>
<evidence type="ECO:0000256" key="9">
    <source>
        <dbReference type="ARBA" id="ARBA00023157"/>
    </source>
</evidence>
<dbReference type="InParanoid" id="F2UAB7"/>
<dbReference type="OMA" id="IGCKLGF"/>
<accession>F2UAB7</accession>
<evidence type="ECO:0000256" key="1">
    <source>
        <dbReference type="ARBA" id="ARBA00004323"/>
    </source>
</evidence>
<dbReference type="Pfam" id="PF00535">
    <property type="entry name" value="Glycos_transf_2"/>
    <property type="match status" value="1"/>
</dbReference>
<comment type="subcellular location">
    <subcellularLocation>
        <location evidence="1">Golgi apparatus membrane</location>
        <topology evidence="1">Single-pass type II membrane protein</topology>
    </subcellularLocation>
</comment>
<dbReference type="PANTHER" id="PTHR11675:SF126">
    <property type="entry name" value="RICIN B LECTIN DOMAIN-CONTAINING PROTEIN"/>
    <property type="match status" value="1"/>
</dbReference>
<evidence type="ECO:0000256" key="4">
    <source>
        <dbReference type="ARBA" id="ARBA00022734"/>
    </source>
</evidence>
<organism evidence="12">
    <name type="scientific">Salpingoeca rosetta (strain ATCC 50818 / BSB-021)</name>
    <dbReference type="NCBI Taxonomy" id="946362"/>
    <lineage>
        <taxon>Eukaryota</taxon>
        <taxon>Choanoflagellata</taxon>
        <taxon>Craspedida</taxon>
        <taxon>Salpingoecidae</taxon>
        <taxon>Salpingoeca</taxon>
    </lineage>
</organism>
<dbReference type="InterPro" id="IPR029044">
    <property type="entry name" value="Nucleotide-diphossugar_trans"/>
</dbReference>
<dbReference type="OrthoDB" id="416652at2759"/>
<evidence type="ECO:0000259" key="10">
    <source>
        <dbReference type="SMART" id="SM00458"/>
    </source>
</evidence>
<dbReference type="eggNOG" id="KOG3736">
    <property type="taxonomic scope" value="Eukaryota"/>
</dbReference>
<keyword evidence="12" id="KW-1185">Reference proteome</keyword>
<dbReference type="CDD" id="cd02510">
    <property type="entry name" value="pp-GalNAc-T"/>
    <property type="match status" value="1"/>
</dbReference>
<evidence type="ECO:0000256" key="8">
    <source>
        <dbReference type="ARBA" id="ARBA00023136"/>
    </source>
</evidence>
<dbReference type="Pfam" id="PF00652">
    <property type="entry name" value="Ricin_B_lectin"/>
    <property type="match status" value="1"/>
</dbReference>
<protein>
    <submittedName>
        <fullName evidence="11">Glycosyl transferase</fullName>
    </submittedName>
</protein>
<evidence type="ECO:0000256" key="7">
    <source>
        <dbReference type="ARBA" id="ARBA00023034"/>
    </source>
</evidence>
<dbReference type="Gene3D" id="3.90.550.10">
    <property type="entry name" value="Spore Coat Polysaccharide Biosynthesis Protein SpsA, Chain A"/>
    <property type="match status" value="1"/>
</dbReference>
<dbReference type="InterPro" id="IPR000772">
    <property type="entry name" value="Ricin_B_lectin"/>
</dbReference>
<keyword evidence="7" id="KW-0333">Golgi apparatus</keyword>
<dbReference type="GO" id="GO:0030246">
    <property type="term" value="F:carbohydrate binding"/>
    <property type="evidence" value="ECO:0007669"/>
    <property type="project" value="UniProtKB-KW"/>
</dbReference>